<evidence type="ECO:0000256" key="2">
    <source>
        <dbReference type="SAM" id="Phobius"/>
    </source>
</evidence>
<proteinExistence type="predicted"/>
<sequence length="475" mass="52108">MIRQLDRVAAIASRLAPTGSLWRTQNHCGSEPARDGARSITPKLGALLIALISTCTLAAEPELRVQATLQPATSPMVGSVVQLQLDILTDTWFTDAPALPDLKLPGALVMPPDGHAEHLNQTLDGKSFSGMRFSYLITPNVAQGFDIPALTVHTTPGQATTELSAQSQPLHFTATQPPGFKPGEPVLVAQALRFTQNIVKPDTPLKVGDSLTRQLTLQADGALAMSLPTPKMGDISGLSGYPKNPQVGTLDDGRGHFTGGQRIDSITYRIDREAHYTLPAIEVKWWDTGSQQTRTAQVPAVDFDAVANNADRPVFSISEDLKKLGRQNRLHLSGFALNLLALVLGAGLLIWFARPLVHRAYLRWQARRRARHLAWLQSAEYAWRQIPPELDSKPPQLSALYLWTRRTRKGLKLTGLGPRLQALLRACYGRDPTKDQALLQLKESLTTLHSRADHNRESVAPALRPLNPVHEKDVP</sequence>
<keyword evidence="2" id="KW-0472">Membrane</keyword>
<feature type="transmembrane region" description="Helical" evidence="2">
    <location>
        <begin position="332"/>
        <end position="353"/>
    </location>
</feature>
<protein>
    <recommendedName>
        <fullName evidence="5">Protein BatD</fullName>
    </recommendedName>
</protein>
<dbReference type="OrthoDB" id="5293418at2"/>
<evidence type="ECO:0008006" key="5">
    <source>
        <dbReference type="Google" id="ProtNLM"/>
    </source>
</evidence>
<dbReference type="AlphaFoldDB" id="A0A2Z4RCV1"/>
<dbReference type="InterPro" id="IPR025738">
    <property type="entry name" value="BatD"/>
</dbReference>
<organism evidence="3 4">
    <name type="scientific">Pseudomonas putida</name>
    <name type="common">Arthrobacter siderocapsulatus</name>
    <dbReference type="NCBI Taxonomy" id="303"/>
    <lineage>
        <taxon>Bacteria</taxon>
        <taxon>Pseudomonadati</taxon>
        <taxon>Pseudomonadota</taxon>
        <taxon>Gammaproteobacteria</taxon>
        <taxon>Pseudomonadales</taxon>
        <taxon>Pseudomonadaceae</taxon>
        <taxon>Pseudomonas</taxon>
    </lineage>
</organism>
<gene>
    <name evidence="3" type="ORF">DKY63_02330</name>
</gene>
<feature type="region of interest" description="Disordered" evidence="1">
    <location>
        <begin position="450"/>
        <end position="475"/>
    </location>
</feature>
<name>A0A2Z4RCV1_PSEPU</name>
<evidence type="ECO:0000256" key="1">
    <source>
        <dbReference type="SAM" id="MobiDB-lite"/>
    </source>
</evidence>
<dbReference type="PANTHER" id="PTHR40940:SF1">
    <property type="entry name" value="PROTEIN BATD"/>
    <property type="match status" value="1"/>
</dbReference>
<reference evidence="3 4" key="1">
    <citation type="submission" date="2018-05" db="EMBL/GenBank/DDBJ databases">
        <title>Whole genome sequence of Pseudomonas putida JBC17.</title>
        <authorList>
            <person name="Lee Y.H."/>
            <person name="David K."/>
        </authorList>
    </citation>
    <scope>NUCLEOTIDE SEQUENCE [LARGE SCALE GENOMIC DNA]</scope>
    <source>
        <strain evidence="3 4">JBC17</strain>
    </source>
</reference>
<dbReference type="EMBL" id="CP029693">
    <property type="protein sequence ID" value="AWY38807.1"/>
    <property type="molecule type" value="Genomic_DNA"/>
</dbReference>
<evidence type="ECO:0000313" key="3">
    <source>
        <dbReference type="EMBL" id="AWY38807.1"/>
    </source>
</evidence>
<dbReference type="RefSeq" id="WP_110962625.1">
    <property type="nucleotide sequence ID" value="NZ_CP029693.1"/>
</dbReference>
<keyword evidence="2" id="KW-1133">Transmembrane helix</keyword>
<dbReference type="PANTHER" id="PTHR40940">
    <property type="entry name" value="PROTEIN BATD-RELATED"/>
    <property type="match status" value="1"/>
</dbReference>
<accession>A0A2Z4RCV1</accession>
<dbReference type="Proteomes" id="UP000250299">
    <property type="component" value="Chromosome"/>
</dbReference>
<evidence type="ECO:0000313" key="4">
    <source>
        <dbReference type="Proteomes" id="UP000250299"/>
    </source>
</evidence>
<keyword evidence="2" id="KW-0812">Transmembrane</keyword>